<dbReference type="RefSeq" id="WP_208174478.1">
    <property type="nucleotide sequence ID" value="NZ_JAGETZ010000003.1"/>
</dbReference>
<accession>A0ABS3QDE5</accession>
<proteinExistence type="inferred from homology"/>
<dbReference type="InterPro" id="IPR000073">
    <property type="entry name" value="AB_hydrolase_1"/>
</dbReference>
<dbReference type="Pfam" id="PF00561">
    <property type="entry name" value="Abhydrolase_1"/>
    <property type="match status" value="1"/>
</dbReference>
<dbReference type="PRINTS" id="PR00111">
    <property type="entry name" value="ABHYDROLASE"/>
</dbReference>
<evidence type="ECO:0000313" key="4">
    <source>
        <dbReference type="Proteomes" id="UP000664369"/>
    </source>
</evidence>
<protein>
    <submittedName>
        <fullName evidence="3">Alpha/beta hydrolase</fullName>
    </submittedName>
</protein>
<organism evidence="3 4">
    <name type="scientific">Hymenobacter negativus</name>
    <dbReference type="NCBI Taxonomy" id="2795026"/>
    <lineage>
        <taxon>Bacteria</taxon>
        <taxon>Pseudomonadati</taxon>
        <taxon>Bacteroidota</taxon>
        <taxon>Cytophagia</taxon>
        <taxon>Cytophagales</taxon>
        <taxon>Hymenobacteraceae</taxon>
        <taxon>Hymenobacter</taxon>
    </lineage>
</organism>
<keyword evidence="4" id="KW-1185">Reference proteome</keyword>
<dbReference type="GO" id="GO:0016787">
    <property type="term" value="F:hydrolase activity"/>
    <property type="evidence" value="ECO:0007669"/>
    <property type="project" value="UniProtKB-KW"/>
</dbReference>
<name>A0ABS3QDE5_9BACT</name>
<dbReference type="InterPro" id="IPR029058">
    <property type="entry name" value="AB_hydrolase_fold"/>
</dbReference>
<evidence type="ECO:0000313" key="3">
    <source>
        <dbReference type="EMBL" id="MBO2008844.1"/>
    </source>
</evidence>
<evidence type="ECO:0000256" key="1">
    <source>
        <dbReference type="ARBA" id="ARBA00008645"/>
    </source>
</evidence>
<reference evidence="3 4" key="1">
    <citation type="submission" date="2021-03" db="EMBL/GenBank/DDBJ databases">
        <authorList>
            <person name="Kim M.K."/>
        </authorList>
    </citation>
    <scope>NUCLEOTIDE SEQUENCE [LARGE SCALE GENOMIC DNA]</scope>
    <source>
        <strain evidence="3 4">BT442</strain>
    </source>
</reference>
<dbReference type="Proteomes" id="UP000664369">
    <property type="component" value="Unassembled WGS sequence"/>
</dbReference>
<comment type="caution">
    <text evidence="3">The sequence shown here is derived from an EMBL/GenBank/DDBJ whole genome shotgun (WGS) entry which is preliminary data.</text>
</comment>
<sequence>MTRGNIPASGARKRRLQTEHPQLLPHQEVMARFNVRVIGRDKPPLLFCNGFGCNQHVWRYLTAALATNYQLVLFDYIGTGGADLAAYDPTKYASLDGYAQDVVDICRALDLQGATIIGHSVGATIAMLAANAAPEHFTKVVLVAASPCYLNEPGYRGGFDLADVEQLLTLFDAADHSWANPFASLLMGPTNAASAMEELAGFFCEMNPTVACQLARVTFLADNRADVARLNLPTLVLQCTHDIAVPPEVAAYLLHHLPQGTLVQLQAMGHCPHLSAPTETLAALEAFLLPITK</sequence>
<dbReference type="SUPFAM" id="SSF53474">
    <property type="entry name" value="alpha/beta-Hydrolases"/>
    <property type="match status" value="1"/>
</dbReference>
<evidence type="ECO:0000259" key="2">
    <source>
        <dbReference type="Pfam" id="PF00561"/>
    </source>
</evidence>
<comment type="similarity">
    <text evidence="1">Belongs to the AB hydrolase superfamily.</text>
</comment>
<dbReference type="PANTHER" id="PTHR43039">
    <property type="entry name" value="ESTERASE-RELATED"/>
    <property type="match status" value="1"/>
</dbReference>
<dbReference type="Gene3D" id="3.40.50.1820">
    <property type="entry name" value="alpha/beta hydrolase"/>
    <property type="match status" value="1"/>
</dbReference>
<keyword evidence="3" id="KW-0378">Hydrolase</keyword>
<dbReference type="EMBL" id="JAGETZ010000003">
    <property type="protein sequence ID" value="MBO2008844.1"/>
    <property type="molecule type" value="Genomic_DNA"/>
</dbReference>
<gene>
    <name evidence="3" type="ORF">J4E00_07255</name>
</gene>
<feature type="domain" description="AB hydrolase-1" evidence="2">
    <location>
        <begin position="43"/>
        <end position="276"/>
    </location>
</feature>